<gene>
    <name evidence="1" type="ORF">KXQ929_LOCUS53168</name>
</gene>
<proteinExistence type="predicted"/>
<evidence type="ECO:0000313" key="1">
    <source>
        <dbReference type="EMBL" id="CAF4437508.1"/>
    </source>
</evidence>
<accession>A0A820RGL3</accession>
<dbReference type="Proteomes" id="UP000663868">
    <property type="component" value="Unassembled WGS sequence"/>
</dbReference>
<sequence length="124" mass="14702">MSNYAVRIQKIEMSAFNKQMKELLSNHFGDINLNKDIVQCSKLCYDNIEYCRFTVLIVGLLDINEQPIFGQIIRILKTNEKWWLLVDVLTTVGYDENLFAWEIKSTDHYVMLDPHNLKYYYKGL</sequence>
<dbReference type="AlphaFoldDB" id="A0A820RGL3"/>
<dbReference type="EMBL" id="CAJOBB010029526">
    <property type="protein sequence ID" value="CAF4437508.1"/>
    <property type="molecule type" value="Genomic_DNA"/>
</dbReference>
<reference evidence="1" key="1">
    <citation type="submission" date="2021-02" db="EMBL/GenBank/DDBJ databases">
        <authorList>
            <person name="Nowell W R."/>
        </authorList>
    </citation>
    <scope>NUCLEOTIDE SEQUENCE</scope>
</reference>
<feature type="non-terminal residue" evidence="1">
    <location>
        <position position="124"/>
    </location>
</feature>
<organism evidence="1 2">
    <name type="scientific">Adineta steineri</name>
    <dbReference type="NCBI Taxonomy" id="433720"/>
    <lineage>
        <taxon>Eukaryota</taxon>
        <taxon>Metazoa</taxon>
        <taxon>Spiralia</taxon>
        <taxon>Gnathifera</taxon>
        <taxon>Rotifera</taxon>
        <taxon>Eurotatoria</taxon>
        <taxon>Bdelloidea</taxon>
        <taxon>Adinetida</taxon>
        <taxon>Adinetidae</taxon>
        <taxon>Adineta</taxon>
    </lineage>
</organism>
<protein>
    <submittedName>
        <fullName evidence="1">Uncharacterized protein</fullName>
    </submittedName>
</protein>
<comment type="caution">
    <text evidence="1">The sequence shown here is derived from an EMBL/GenBank/DDBJ whole genome shotgun (WGS) entry which is preliminary data.</text>
</comment>
<evidence type="ECO:0000313" key="2">
    <source>
        <dbReference type="Proteomes" id="UP000663868"/>
    </source>
</evidence>
<name>A0A820RGL3_9BILA</name>